<keyword evidence="6" id="KW-0378">Hydrolase</keyword>
<evidence type="ECO:0000256" key="6">
    <source>
        <dbReference type="ARBA" id="ARBA00022801"/>
    </source>
</evidence>
<dbReference type="InterPro" id="IPR012334">
    <property type="entry name" value="Pectin_lyas_fold"/>
</dbReference>
<keyword evidence="4" id="KW-0964">Secreted</keyword>
<keyword evidence="7" id="KW-0904">Protein phosphatase</keyword>
<dbReference type="PRINTS" id="PR00114">
    <property type="entry name" value="STPHPHTASE"/>
</dbReference>
<organism evidence="12 13">
    <name type="scientific">Cannabis sativa</name>
    <name type="common">Hemp</name>
    <name type="synonym">Marijuana</name>
    <dbReference type="NCBI Taxonomy" id="3483"/>
    <lineage>
        <taxon>Eukaryota</taxon>
        <taxon>Viridiplantae</taxon>
        <taxon>Streptophyta</taxon>
        <taxon>Embryophyta</taxon>
        <taxon>Tracheophyta</taxon>
        <taxon>Spermatophyta</taxon>
        <taxon>Magnoliopsida</taxon>
        <taxon>eudicotyledons</taxon>
        <taxon>Gunneridae</taxon>
        <taxon>Pentapetalae</taxon>
        <taxon>rosids</taxon>
        <taxon>fabids</taxon>
        <taxon>Rosales</taxon>
        <taxon>Cannabaceae</taxon>
        <taxon>Cannabis</taxon>
    </lineage>
</organism>
<evidence type="ECO:0000256" key="2">
    <source>
        <dbReference type="ARBA" id="ARBA00004191"/>
    </source>
</evidence>
<dbReference type="InterPro" id="IPR029052">
    <property type="entry name" value="Metallo-depent_PP-like"/>
</dbReference>
<dbReference type="Pfam" id="PF00149">
    <property type="entry name" value="Metallophos"/>
    <property type="match status" value="1"/>
</dbReference>
<evidence type="ECO:0000256" key="3">
    <source>
        <dbReference type="ARBA" id="ARBA00013081"/>
    </source>
</evidence>
<gene>
    <name evidence="12" type="ORF">F8388_017605</name>
</gene>
<evidence type="ECO:0000256" key="4">
    <source>
        <dbReference type="ARBA" id="ARBA00022512"/>
    </source>
</evidence>
<evidence type="ECO:0000256" key="7">
    <source>
        <dbReference type="ARBA" id="ARBA00022912"/>
    </source>
</evidence>
<comment type="cofactor">
    <cofactor evidence="1">
        <name>Mn(2+)</name>
        <dbReference type="ChEBI" id="CHEBI:29035"/>
    </cofactor>
</comment>
<comment type="subcellular location">
    <subcellularLocation>
        <location evidence="2">Secreted</location>
        <location evidence="2">Cell wall</location>
    </subcellularLocation>
</comment>
<dbReference type="SUPFAM" id="SSF51126">
    <property type="entry name" value="Pectin lyase-like"/>
    <property type="match status" value="1"/>
</dbReference>
<dbReference type="Gene3D" id="2.160.20.10">
    <property type="entry name" value="Single-stranded right-handed beta-helix, Pectin lyase-like"/>
    <property type="match status" value="1"/>
</dbReference>
<dbReference type="SUPFAM" id="SSF56300">
    <property type="entry name" value="Metallo-dependent phosphatases"/>
    <property type="match status" value="1"/>
</dbReference>
<dbReference type="Gene3D" id="3.60.21.10">
    <property type="match status" value="2"/>
</dbReference>
<feature type="domain" description="Calcineurin-like phosphoesterase" evidence="10">
    <location>
        <begin position="452"/>
        <end position="521"/>
    </location>
</feature>
<dbReference type="GO" id="GO:0046872">
    <property type="term" value="F:metal ion binding"/>
    <property type="evidence" value="ECO:0007669"/>
    <property type="project" value="UniProtKB-KW"/>
</dbReference>
<dbReference type="InterPro" id="IPR039997">
    <property type="entry name" value="TFE"/>
</dbReference>
<feature type="region of interest" description="Disordered" evidence="9">
    <location>
        <begin position="17"/>
        <end position="49"/>
    </location>
</feature>
<reference evidence="12 13" key="1">
    <citation type="journal article" date="2020" name="bioRxiv">
        <title>Sequence and annotation of 42 cannabis genomes reveals extensive copy number variation in cannabinoid synthesis and pathogen resistance genes.</title>
        <authorList>
            <person name="Mckernan K.J."/>
            <person name="Helbert Y."/>
            <person name="Kane L.T."/>
            <person name="Ebling H."/>
            <person name="Zhang L."/>
            <person name="Liu B."/>
            <person name="Eaton Z."/>
            <person name="Mclaughlin S."/>
            <person name="Kingan S."/>
            <person name="Baybayan P."/>
            <person name="Concepcion G."/>
            <person name="Jordan M."/>
            <person name="Riva A."/>
            <person name="Barbazuk W."/>
            <person name="Harkins T."/>
        </authorList>
    </citation>
    <scope>NUCLEOTIDE SEQUENCE [LARGE SCALE GENOMIC DNA]</scope>
    <source>
        <strain evidence="13">cv. Jamaican Lion 4</strain>
        <tissue evidence="12">Leaf</tissue>
    </source>
</reference>
<dbReference type="InterPro" id="IPR006186">
    <property type="entry name" value="Ser/Thr-sp_prot-phosphatase"/>
</dbReference>
<evidence type="ECO:0000313" key="13">
    <source>
        <dbReference type="Proteomes" id="UP000525078"/>
    </source>
</evidence>
<dbReference type="GO" id="GO:0005673">
    <property type="term" value="C:transcription factor TFIIE complex"/>
    <property type="evidence" value="ECO:0007669"/>
    <property type="project" value="TreeGrafter"/>
</dbReference>
<evidence type="ECO:0000256" key="9">
    <source>
        <dbReference type="SAM" id="MobiDB-lite"/>
    </source>
</evidence>
<evidence type="ECO:0000256" key="8">
    <source>
        <dbReference type="ARBA" id="ARBA00023211"/>
    </source>
</evidence>
<feature type="compositionally biased region" description="Low complexity" evidence="9">
    <location>
        <begin position="22"/>
        <end position="36"/>
    </location>
</feature>
<protein>
    <recommendedName>
        <fullName evidence="3">protein-serine/threonine phosphatase</fullName>
        <ecNumber evidence="3">3.1.3.16</ecNumber>
    </recommendedName>
</protein>
<feature type="region of interest" description="Disordered" evidence="9">
    <location>
        <begin position="283"/>
        <end position="305"/>
    </location>
</feature>
<feature type="compositionally biased region" description="Basic and acidic residues" evidence="9">
    <location>
        <begin position="374"/>
        <end position="384"/>
    </location>
</feature>
<comment type="caution">
    <text evidence="12">The sequence shown here is derived from an EMBL/GenBank/DDBJ whole genome shotgun (WGS) entry which is preliminary data.</text>
</comment>
<dbReference type="AlphaFoldDB" id="A0A7J6DV94"/>
<dbReference type="EMBL" id="JAATIP010000377">
    <property type="protein sequence ID" value="KAF4350027.1"/>
    <property type="molecule type" value="Genomic_DNA"/>
</dbReference>
<keyword evidence="5" id="KW-0479">Metal-binding</keyword>
<dbReference type="GO" id="GO:0004722">
    <property type="term" value="F:protein serine/threonine phosphatase activity"/>
    <property type="evidence" value="ECO:0007669"/>
    <property type="project" value="UniProtKB-EC"/>
</dbReference>
<evidence type="ECO:0000259" key="11">
    <source>
        <dbReference type="Pfam" id="PF16891"/>
    </source>
</evidence>
<dbReference type="PANTHER" id="PTHR13097:SF7">
    <property type="entry name" value="GENERAL TRANSCRIPTION FACTOR IIE SUBUNIT 1"/>
    <property type="match status" value="1"/>
</dbReference>
<keyword evidence="4" id="KW-0134">Cell wall</keyword>
<dbReference type="PANTHER" id="PTHR13097">
    <property type="entry name" value="TRANSCRIPTION INITIATION FACTOR IIE, ALPHA SUBUNIT"/>
    <property type="match status" value="1"/>
</dbReference>
<dbReference type="GO" id="GO:0006367">
    <property type="term" value="P:transcription initiation at RNA polymerase II promoter"/>
    <property type="evidence" value="ECO:0007669"/>
    <property type="project" value="TreeGrafter"/>
</dbReference>
<sequence length="534" mass="59590">MDDGLSLGLPFHYTRESSVSLQTPKPQQTQAKPSQSLSFATQKWPPQPPPHKPIHLVPPLLSQILSLWVLFLSERFVMDDSVLDDIIKRLLSAKNGRTTKQVQLTETEIRQLCSTSKEIFLSQPNLLELEAPIKICALFNSVCFHFSFVISHHHDDDENEFPILVKSDVNYNTLGPVSRLSHGSSHRVFNVDDFGAKGDGTDDRKAFKKTWKKACSSEGGVFLVPNNRTYHLRPMNFTGPCKSSQVQLKPLMDQLARVKDLAVPEFGTLLAWELRASAAARAANGDANGNDPSKSSQNGYGGPPMPFFGETKVEVAFSGTEGQEDKKSEVDHTSLKVLPPWMIKQGMNLTKEQRGGEVKQEAKMDGGVSTTETSEDKKSITENDDKKNLQDEYVKAYYAALLEKQKELEAATKQEELSNAQMLDGKHETAVSRWSRARTRAAKVGKGLSKDEKARKLALQHWLDNENEMFMDIFNTLPVAALIDEKILCMHGGLSPDLKHLDQIRNIARPVDVPDQGLLCDTCLARCFRCARSD</sequence>
<evidence type="ECO:0000256" key="5">
    <source>
        <dbReference type="ARBA" id="ARBA00022723"/>
    </source>
</evidence>
<dbReference type="InterPro" id="IPR031675">
    <property type="entry name" value="STPPase_N"/>
</dbReference>
<dbReference type="InterPro" id="IPR004843">
    <property type="entry name" value="Calcineurin-like_PHP"/>
</dbReference>
<evidence type="ECO:0000259" key="10">
    <source>
        <dbReference type="Pfam" id="PF00149"/>
    </source>
</evidence>
<proteinExistence type="predicted"/>
<name>A0A7J6DV94_CANSA</name>
<evidence type="ECO:0000256" key="1">
    <source>
        <dbReference type="ARBA" id="ARBA00001936"/>
    </source>
</evidence>
<dbReference type="InterPro" id="IPR011050">
    <property type="entry name" value="Pectin_lyase_fold/virulence"/>
</dbReference>
<accession>A0A7J6DV94</accession>
<evidence type="ECO:0000313" key="12">
    <source>
        <dbReference type="EMBL" id="KAF4350027.1"/>
    </source>
</evidence>
<feature type="region of interest" description="Disordered" evidence="9">
    <location>
        <begin position="351"/>
        <end position="384"/>
    </location>
</feature>
<keyword evidence="8" id="KW-0464">Manganese</keyword>
<dbReference type="Pfam" id="PF16891">
    <property type="entry name" value="STPPase_N"/>
    <property type="match status" value="1"/>
</dbReference>
<dbReference type="Proteomes" id="UP000525078">
    <property type="component" value="Unassembled WGS sequence"/>
</dbReference>
<dbReference type="EC" id="3.1.3.16" evidence="3"/>
<feature type="compositionally biased region" description="Basic and acidic residues" evidence="9">
    <location>
        <begin position="351"/>
        <end position="364"/>
    </location>
</feature>
<feature type="domain" description="Serine-threonine protein phosphatase N-terminal" evidence="11">
    <location>
        <begin position="83"/>
        <end position="130"/>
    </location>
</feature>